<organism evidence="2 3">
    <name type="scientific">Kribbella sindirgiensis</name>
    <dbReference type="NCBI Taxonomy" id="1124744"/>
    <lineage>
        <taxon>Bacteria</taxon>
        <taxon>Bacillati</taxon>
        <taxon>Actinomycetota</taxon>
        <taxon>Actinomycetes</taxon>
        <taxon>Propionibacteriales</taxon>
        <taxon>Kribbellaceae</taxon>
        <taxon>Kribbella</taxon>
    </lineage>
</organism>
<evidence type="ECO:0000313" key="3">
    <source>
        <dbReference type="Proteomes" id="UP000292695"/>
    </source>
</evidence>
<dbReference type="Proteomes" id="UP000292695">
    <property type="component" value="Unassembled WGS sequence"/>
</dbReference>
<proteinExistence type="predicted"/>
<name>A0A4R0ITH6_9ACTN</name>
<gene>
    <name evidence="2" type="ORF">E0H50_10950</name>
</gene>
<evidence type="ECO:0000256" key="1">
    <source>
        <dbReference type="SAM" id="SignalP"/>
    </source>
</evidence>
<feature type="chain" id="PRO_5020706299" evidence="1">
    <location>
        <begin position="25"/>
        <end position="286"/>
    </location>
</feature>
<reference evidence="2 3" key="1">
    <citation type="submission" date="2019-02" db="EMBL/GenBank/DDBJ databases">
        <title>Kribbella capetownensis sp. nov. and Kribbella speibonae sp. nov., isolated from soil.</title>
        <authorList>
            <person name="Curtis S.M."/>
            <person name="Norton I."/>
            <person name="Everest G.J."/>
            <person name="Meyers P.R."/>
        </authorList>
    </citation>
    <scope>NUCLEOTIDE SEQUENCE [LARGE SCALE GENOMIC DNA]</scope>
    <source>
        <strain evidence="2 3">DSM 27082</strain>
    </source>
</reference>
<comment type="caution">
    <text evidence="2">The sequence shown here is derived from an EMBL/GenBank/DDBJ whole genome shotgun (WGS) entry which is preliminary data.</text>
</comment>
<accession>A0A4R0ITH6</accession>
<keyword evidence="1" id="KW-0732">Signal</keyword>
<feature type="signal peptide" evidence="1">
    <location>
        <begin position="1"/>
        <end position="24"/>
    </location>
</feature>
<protein>
    <submittedName>
        <fullName evidence="2">Uncharacterized protein</fullName>
    </submittedName>
</protein>
<dbReference type="EMBL" id="SJKA01000003">
    <property type="protein sequence ID" value="TCC37171.1"/>
    <property type="molecule type" value="Genomic_DNA"/>
</dbReference>
<dbReference type="OrthoDB" id="3403621at2"/>
<dbReference type="RefSeq" id="WP_131286653.1">
    <property type="nucleotide sequence ID" value="NZ_SJKA01000003.1"/>
</dbReference>
<dbReference type="AlphaFoldDB" id="A0A4R0ITH6"/>
<evidence type="ECO:0000313" key="2">
    <source>
        <dbReference type="EMBL" id="TCC37171.1"/>
    </source>
</evidence>
<keyword evidence="3" id="KW-1185">Reference proteome</keyword>
<dbReference type="PROSITE" id="PS51257">
    <property type="entry name" value="PROKAR_LIPOPROTEIN"/>
    <property type="match status" value="1"/>
</dbReference>
<sequence>MRTHYAALVLVGLLTGCASEPAPAAAPERTSSVVPRPLTTGERAELEEAEAELTRRCMEREGFQLYLTKPPAGPPALPYGNDDVRFARRSGLGLATVDSVKLRAADPNIRYVESLPADRQAAYGRALNGDPKQAMSAQLPDGSTDNMSRVGCTASAQAELYGDGERWFQVSAIVNYLPAEYLPKIDADRRFRTALANWTACMRRAGHPVSSPAQLRTGFPAFRAAPSAKEVAAAIDEATCSKATQLTATGKRIEREHQARVYRAHRDAVLEYQTLSVAALDRARTY</sequence>